<evidence type="ECO:0000313" key="2">
    <source>
        <dbReference type="EMBL" id="NMH16071.1"/>
    </source>
</evidence>
<dbReference type="PANTHER" id="PTHR37486">
    <property type="entry name" value="STRINGENT STARVATION PROTEIN B"/>
    <property type="match status" value="1"/>
</dbReference>
<comment type="caution">
    <text evidence="2">The sequence shown here is derived from an EMBL/GenBank/DDBJ whole genome shotgun (WGS) entry which is preliminary data.</text>
</comment>
<name>A0ABX1QJA9_9PROT</name>
<dbReference type="Gene3D" id="2.30.30.220">
    <property type="entry name" value="SspB-like"/>
    <property type="match status" value="1"/>
</dbReference>
<dbReference type="SUPFAM" id="SSF101738">
    <property type="entry name" value="SspB-like"/>
    <property type="match status" value="1"/>
</dbReference>
<dbReference type="InterPro" id="IPR036760">
    <property type="entry name" value="SspB-like_sf"/>
</dbReference>
<dbReference type="EMBL" id="JAAAUB010000002">
    <property type="protein sequence ID" value="NMH16071.1"/>
    <property type="molecule type" value="Genomic_DNA"/>
</dbReference>
<feature type="compositionally biased region" description="Gly residues" evidence="1">
    <location>
        <begin position="126"/>
        <end position="136"/>
    </location>
</feature>
<dbReference type="Proteomes" id="UP000669605">
    <property type="component" value="Unassembled WGS sequence"/>
</dbReference>
<keyword evidence="2" id="KW-0645">Protease</keyword>
<evidence type="ECO:0000313" key="3">
    <source>
        <dbReference type="Proteomes" id="UP000669605"/>
    </source>
</evidence>
<organism evidence="2 3">
    <name type="scientific">Tepidiphilus baoligensis</name>
    <dbReference type="NCBI Taxonomy" id="2698687"/>
    <lineage>
        <taxon>Bacteria</taxon>
        <taxon>Pseudomonadati</taxon>
        <taxon>Pseudomonadota</taxon>
        <taxon>Hydrogenophilia</taxon>
        <taxon>Hydrogenophilales</taxon>
        <taxon>Hydrogenophilaceae</taxon>
        <taxon>Tepidiphilus</taxon>
    </lineage>
</organism>
<accession>A0ABX1QJA9</accession>
<proteinExistence type="predicted"/>
<dbReference type="PANTHER" id="PTHR37486:SF1">
    <property type="entry name" value="STRINGENT STARVATION PROTEIN B"/>
    <property type="match status" value="1"/>
</dbReference>
<keyword evidence="2" id="KW-0378">Hydrolase</keyword>
<dbReference type="GO" id="GO:0006508">
    <property type="term" value="P:proteolysis"/>
    <property type="evidence" value="ECO:0007669"/>
    <property type="project" value="UniProtKB-KW"/>
</dbReference>
<gene>
    <name evidence="2" type="ORF">GV368_02885</name>
</gene>
<feature type="region of interest" description="Disordered" evidence="1">
    <location>
        <begin position="101"/>
        <end position="136"/>
    </location>
</feature>
<evidence type="ECO:0000256" key="1">
    <source>
        <dbReference type="SAM" id="MobiDB-lite"/>
    </source>
</evidence>
<dbReference type="InterPro" id="IPR007481">
    <property type="entry name" value="SspB"/>
</dbReference>
<dbReference type="RefSeq" id="WP_142811670.1">
    <property type="nucleotide sequence ID" value="NZ_JAAAUB010000002.1"/>
</dbReference>
<dbReference type="GO" id="GO:0008233">
    <property type="term" value="F:peptidase activity"/>
    <property type="evidence" value="ECO:0007669"/>
    <property type="project" value="UniProtKB-KW"/>
</dbReference>
<reference evidence="2 3" key="1">
    <citation type="journal article" date="2020" name="Curr. Microbiol.">
        <title>Tepidiphilus baoligensis sp. nov., a Novel Bacterium of the Family Hydrogenophilaceae Isolated from an Oil Reservoir.</title>
        <authorList>
            <person name="Zhang X."/>
            <person name="Wang G."/>
            <person name="Ma X."/>
            <person name="Yu J."/>
            <person name="You J."/>
            <person name="Xue Y."/>
            <person name="Ma Y."/>
        </authorList>
    </citation>
    <scope>NUCLEOTIDE SEQUENCE [LARGE SCALE GENOMIC DNA]</scope>
    <source>
        <strain evidence="2 3">B18-69</strain>
    </source>
</reference>
<keyword evidence="3" id="KW-1185">Reference proteome</keyword>
<protein>
    <submittedName>
        <fullName evidence="2">ClpXP protease specificity-enhancing factor</fullName>
    </submittedName>
</protein>
<dbReference type="Pfam" id="PF04386">
    <property type="entry name" value="SspB"/>
    <property type="match status" value="1"/>
</dbReference>
<sequence length="136" mass="14718">MLPPSAKLYLARALYDWCLDRGLTPYVSAKVEGASVPRGYDQDGVIVLNLGPEATNRFAFEPDGISFQARFGGKVFDVWLPAENVLAIYARETGHGIALPDEMFTAPEPDGEPTPPEGPEEKPAGKRGGGFLRVVK</sequence>